<dbReference type="PANTHER" id="PTHR12001:SF69">
    <property type="entry name" value="ALL TRANS-POLYPRENYL-DIPHOSPHATE SYNTHASE PDSS1"/>
    <property type="match status" value="1"/>
</dbReference>
<evidence type="ECO:0000313" key="6">
    <source>
        <dbReference type="EMBL" id="KUG02880.1"/>
    </source>
</evidence>
<reference evidence="6" key="1">
    <citation type="journal article" date="2015" name="Proc. Natl. Acad. Sci. U.S.A.">
        <title>Networks of energetic and metabolic interactions define dynamics in microbial communities.</title>
        <authorList>
            <person name="Embree M."/>
            <person name="Liu J.K."/>
            <person name="Al-Bassam M.M."/>
            <person name="Zengler K."/>
        </authorList>
    </citation>
    <scope>NUCLEOTIDE SEQUENCE</scope>
</reference>
<dbReference type="InterPro" id="IPR033749">
    <property type="entry name" value="Polyprenyl_synt_CS"/>
</dbReference>
<evidence type="ECO:0000256" key="2">
    <source>
        <dbReference type="ARBA" id="ARBA00006706"/>
    </source>
</evidence>
<evidence type="ECO:0000256" key="5">
    <source>
        <dbReference type="ARBA" id="ARBA00022842"/>
    </source>
</evidence>
<dbReference type="CDD" id="cd00685">
    <property type="entry name" value="Trans_IPPS_HT"/>
    <property type="match status" value="1"/>
</dbReference>
<dbReference type="EC" id="2.5.1.30" evidence="6"/>
<evidence type="ECO:0000256" key="1">
    <source>
        <dbReference type="ARBA" id="ARBA00001946"/>
    </source>
</evidence>
<organism evidence="6">
    <name type="scientific">hydrocarbon metagenome</name>
    <dbReference type="NCBI Taxonomy" id="938273"/>
    <lineage>
        <taxon>unclassified sequences</taxon>
        <taxon>metagenomes</taxon>
        <taxon>ecological metagenomes</taxon>
    </lineage>
</organism>
<dbReference type="InterPro" id="IPR000092">
    <property type="entry name" value="Polyprenyl_synt"/>
</dbReference>
<gene>
    <name evidence="6" type="ORF">ASZ90_019746</name>
</gene>
<keyword evidence="5" id="KW-0460">Magnesium</keyword>
<keyword evidence="4" id="KW-0479">Metal-binding</keyword>
<dbReference type="SFLD" id="SFLDS00005">
    <property type="entry name" value="Isoprenoid_Synthase_Type_I"/>
    <property type="match status" value="1"/>
</dbReference>
<dbReference type="PANTHER" id="PTHR12001">
    <property type="entry name" value="GERANYLGERANYL PYROPHOSPHATE SYNTHASE"/>
    <property type="match status" value="1"/>
</dbReference>
<dbReference type="PROSITE" id="PS00444">
    <property type="entry name" value="POLYPRENYL_SYNTHASE_2"/>
    <property type="match status" value="1"/>
</dbReference>
<proteinExistence type="inferred from homology"/>
<keyword evidence="3 6" id="KW-0808">Transferase</keyword>
<comment type="similarity">
    <text evidence="2">Belongs to the FPP/GGPP synthase family.</text>
</comment>
<dbReference type="SUPFAM" id="SSF48576">
    <property type="entry name" value="Terpenoid synthases"/>
    <property type="match status" value="1"/>
</dbReference>
<evidence type="ECO:0000256" key="3">
    <source>
        <dbReference type="ARBA" id="ARBA00022679"/>
    </source>
</evidence>
<dbReference type="GO" id="GO:0000010">
    <property type="term" value="F:heptaprenyl diphosphate synthase activity"/>
    <property type="evidence" value="ECO:0007669"/>
    <property type="project" value="UniProtKB-EC"/>
</dbReference>
<dbReference type="AlphaFoldDB" id="A0A0W8E2J1"/>
<evidence type="ECO:0000256" key="4">
    <source>
        <dbReference type="ARBA" id="ARBA00022723"/>
    </source>
</evidence>
<dbReference type="Pfam" id="PF00348">
    <property type="entry name" value="polyprenyl_synt"/>
    <property type="match status" value="1"/>
</dbReference>
<dbReference type="InterPro" id="IPR008949">
    <property type="entry name" value="Isoprenoid_synthase_dom_sf"/>
</dbReference>
<dbReference type="GO" id="GO:0046872">
    <property type="term" value="F:metal ion binding"/>
    <property type="evidence" value="ECO:0007669"/>
    <property type="project" value="UniProtKB-KW"/>
</dbReference>
<dbReference type="Gene3D" id="1.10.600.10">
    <property type="entry name" value="Farnesyl Diphosphate Synthase"/>
    <property type="match status" value="1"/>
</dbReference>
<comment type="caution">
    <text evidence="6">The sequence shown here is derived from an EMBL/GenBank/DDBJ whole genome shotgun (WGS) entry which is preliminary data.</text>
</comment>
<dbReference type="GO" id="GO:0008299">
    <property type="term" value="P:isoprenoid biosynthetic process"/>
    <property type="evidence" value="ECO:0007669"/>
    <property type="project" value="InterPro"/>
</dbReference>
<name>A0A0W8E2J1_9ZZZZ</name>
<protein>
    <submittedName>
        <fullName evidence="6">Heptaprenyl diphosphate synthase component ii</fullName>
        <ecNumber evidence="6">2.5.1.30</ecNumber>
    </submittedName>
</protein>
<comment type="cofactor">
    <cofactor evidence="1">
        <name>Mg(2+)</name>
        <dbReference type="ChEBI" id="CHEBI:18420"/>
    </cofactor>
</comment>
<dbReference type="PROSITE" id="PS00723">
    <property type="entry name" value="POLYPRENYL_SYNTHASE_1"/>
    <property type="match status" value="1"/>
</dbReference>
<sequence length="333" mass="37232">MDSFPAAVIKNRMVEVLQTNLSDINIIIDYLLQSSGKMLRPRLVYLSALLTPHEIHKVIDISVAVELIHMASLLHDDVIDRADCRRGRESVNHRWGNQASVLTGDYLFAAAFNLINRHDLDQVMDSITSTIQIMCTGEIKQMSMNGDLGITEEDYYDKTYRKTACLFASSCRVGALVAQAPPEQVKILERFGLNLGYAYQLIDDVLDFTADPEELGKPAGNDLTQGNITLPVILALKDHEKGIKLRNLLEDGKSTLDKMPLVVNILWECGALEKSIMQSGRFLQQALDHLHQLPANPARNALKDTVLYLMDSYYQRLMDSKQGGEGWLQSGNA</sequence>
<accession>A0A0W8E2J1</accession>
<dbReference type="EMBL" id="LNQE01001904">
    <property type="protein sequence ID" value="KUG02880.1"/>
    <property type="molecule type" value="Genomic_DNA"/>
</dbReference>